<gene>
    <name evidence="1" type="ORF">ABVT43_09095</name>
</gene>
<keyword evidence="2" id="KW-1185">Reference proteome</keyword>
<sequence>MQIYLMLFFFLLTVLGYWHVYKTEKQDQFFKKKSQLIKLCRGNIAKAKRLVSEEFQRKPGISMGAALDNAILLLSLSTQTKN</sequence>
<dbReference type="RefSeq" id="WP_353895862.1">
    <property type="nucleotide sequence ID" value="NZ_JBEVCJ010000008.1"/>
</dbReference>
<name>A0ABV2BU27_9GAMM</name>
<comment type="caution">
    <text evidence="1">The sequence shown here is derived from an EMBL/GenBank/DDBJ whole genome shotgun (WGS) entry which is preliminary data.</text>
</comment>
<organism evidence="1 2">
    <name type="scientific">Aliikangiella maris</name>
    <dbReference type="NCBI Taxonomy" id="3162458"/>
    <lineage>
        <taxon>Bacteria</taxon>
        <taxon>Pseudomonadati</taxon>
        <taxon>Pseudomonadota</taxon>
        <taxon>Gammaproteobacteria</taxon>
        <taxon>Oceanospirillales</taxon>
        <taxon>Pleioneaceae</taxon>
        <taxon>Aliikangiella</taxon>
    </lineage>
</organism>
<proteinExistence type="predicted"/>
<reference evidence="1 2" key="1">
    <citation type="submission" date="2024-06" db="EMBL/GenBank/DDBJ databases">
        <authorList>
            <person name="Li F."/>
        </authorList>
    </citation>
    <scope>NUCLEOTIDE SEQUENCE [LARGE SCALE GENOMIC DNA]</scope>
    <source>
        <strain evidence="1 2">GXAS 311</strain>
    </source>
</reference>
<protein>
    <submittedName>
        <fullName evidence="1">Uncharacterized protein</fullName>
    </submittedName>
</protein>
<dbReference type="EMBL" id="JBEVCJ010000008">
    <property type="protein sequence ID" value="MET1255278.1"/>
    <property type="molecule type" value="Genomic_DNA"/>
</dbReference>
<accession>A0ABV2BU27</accession>
<evidence type="ECO:0000313" key="1">
    <source>
        <dbReference type="EMBL" id="MET1255278.1"/>
    </source>
</evidence>
<dbReference type="Proteomes" id="UP001548189">
    <property type="component" value="Unassembled WGS sequence"/>
</dbReference>
<evidence type="ECO:0000313" key="2">
    <source>
        <dbReference type="Proteomes" id="UP001548189"/>
    </source>
</evidence>